<comment type="caution">
    <text evidence="2">The sequence shown here is derived from an EMBL/GenBank/DDBJ whole genome shotgun (WGS) entry which is preliminary data.</text>
</comment>
<gene>
    <name evidence="2" type="ORF">SADO_11004</name>
</gene>
<name>A0ABV2B1L2_9GAMM</name>
<dbReference type="Proteomes" id="UP001460888">
    <property type="component" value="Unassembled WGS sequence"/>
</dbReference>
<dbReference type="GO" id="GO:0032259">
    <property type="term" value="P:methylation"/>
    <property type="evidence" value="ECO:0007669"/>
    <property type="project" value="UniProtKB-KW"/>
</dbReference>
<keyword evidence="3" id="KW-1185">Reference proteome</keyword>
<dbReference type="InterPro" id="IPR029063">
    <property type="entry name" value="SAM-dependent_MTases_sf"/>
</dbReference>
<dbReference type="Gene3D" id="3.40.50.150">
    <property type="entry name" value="Vaccinia Virus protein VP39"/>
    <property type="match status" value="1"/>
</dbReference>
<accession>A0ABV2B1L2</accession>
<feature type="domain" description="Methyltransferase type 11" evidence="1">
    <location>
        <begin position="93"/>
        <end position="145"/>
    </location>
</feature>
<dbReference type="InterPro" id="IPR013216">
    <property type="entry name" value="Methyltransf_11"/>
</dbReference>
<dbReference type="GO" id="GO:0008168">
    <property type="term" value="F:methyltransferase activity"/>
    <property type="evidence" value="ECO:0007669"/>
    <property type="project" value="UniProtKB-KW"/>
</dbReference>
<evidence type="ECO:0000313" key="2">
    <source>
        <dbReference type="EMBL" id="MES1929781.1"/>
    </source>
</evidence>
<sequence length="254" mass="28905">MNTALLLIRQLRFRLKLKLDPQIATEPARTARRLADIRLNWAYLWAAPYVVGKQILDLGPETWAGDTIAECASRVDRLTTPNALSPKLSNELPKAQYSTGVAYRIPFPSQYFDVVIAFRSTDVLQNDSECLKELRRVLRPGGYVLLSTPNPNRRSVTFSSCHQNTMVNTEFETQSLPSSARDIFNQVELCGLFEDEMVRTPHTQRSFADTVQPCKDFMLSDEAEARLNFFIGYEDLADCVELFAIWERAESCEP</sequence>
<protein>
    <submittedName>
        <fullName evidence="2">Methyltransferase type 11</fullName>
    </submittedName>
</protein>
<dbReference type="SUPFAM" id="SSF53335">
    <property type="entry name" value="S-adenosyl-L-methionine-dependent methyltransferases"/>
    <property type="match status" value="1"/>
</dbReference>
<evidence type="ECO:0000259" key="1">
    <source>
        <dbReference type="Pfam" id="PF08241"/>
    </source>
</evidence>
<dbReference type="EMBL" id="APND01000003">
    <property type="protein sequence ID" value="MES1929781.1"/>
    <property type="molecule type" value="Genomic_DNA"/>
</dbReference>
<reference evidence="2 3" key="1">
    <citation type="submission" date="2013-03" db="EMBL/GenBank/DDBJ databases">
        <title>Salinisphaera dokdonensis CL-ES53 Genome Sequencing.</title>
        <authorList>
            <person name="Li C."/>
            <person name="Lai Q."/>
            <person name="Shao Z."/>
        </authorList>
    </citation>
    <scope>NUCLEOTIDE SEQUENCE [LARGE SCALE GENOMIC DNA]</scope>
    <source>
        <strain evidence="2 3">CL-ES53</strain>
    </source>
</reference>
<keyword evidence="2" id="KW-0489">Methyltransferase</keyword>
<organism evidence="2 3">
    <name type="scientific">Salinisphaera dokdonensis CL-ES53</name>
    <dbReference type="NCBI Taxonomy" id="1304272"/>
    <lineage>
        <taxon>Bacteria</taxon>
        <taxon>Pseudomonadati</taxon>
        <taxon>Pseudomonadota</taxon>
        <taxon>Gammaproteobacteria</taxon>
        <taxon>Salinisphaerales</taxon>
        <taxon>Salinisphaeraceae</taxon>
        <taxon>Salinisphaera</taxon>
    </lineage>
</organism>
<evidence type="ECO:0000313" key="3">
    <source>
        <dbReference type="Proteomes" id="UP001460888"/>
    </source>
</evidence>
<proteinExistence type="predicted"/>
<dbReference type="RefSeq" id="WP_353111339.1">
    <property type="nucleotide sequence ID" value="NZ_APND01000003.1"/>
</dbReference>
<keyword evidence="2" id="KW-0808">Transferase</keyword>
<dbReference type="Pfam" id="PF08241">
    <property type="entry name" value="Methyltransf_11"/>
    <property type="match status" value="1"/>
</dbReference>